<keyword evidence="3" id="KW-1185">Reference proteome</keyword>
<protein>
    <submittedName>
        <fullName evidence="2">Prepilin-type cleavage/methylation domain-containing protein</fullName>
    </submittedName>
</protein>
<dbReference type="Pfam" id="PF07596">
    <property type="entry name" value="SBP_bac_10"/>
    <property type="match status" value="1"/>
</dbReference>
<organism evidence="2 3">
    <name type="scientific">Limnoglobus roseus</name>
    <dbReference type="NCBI Taxonomy" id="2598579"/>
    <lineage>
        <taxon>Bacteria</taxon>
        <taxon>Pseudomonadati</taxon>
        <taxon>Planctomycetota</taxon>
        <taxon>Planctomycetia</taxon>
        <taxon>Gemmatales</taxon>
        <taxon>Gemmataceae</taxon>
        <taxon>Limnoglobus</taxon>
    </lineage>
</organism>
<dbReference type="SUPFAM" id="SSF54523">
    <property type="entry name" value="Pili subunits"/>
    <property type="match status" value="1"/>
</dbReference>
<reference evidence="3" key="1">
    <citation type="submission" date="2019-08" db="EMBL/GenBank/DDBJ databases">
        <title>Limnoglobus roseus gen. nov., sp. nov., a novel freshwater planctomycete with a giant genome from the family Gemmataceae.</title>
        <authorList>
            <person name="Kulichevskaya I.S."/>
            <person name="Naumoff D.G."/>
            <person name="Miroshnikov K."/>
            <person name="Ivanova A."/>
            <person name="Philippov D.A."/>
            <person name="Hakobyan A."/>
            <person name="Rijpstra I.C."/>
            <person name="Sinninghe Damste J.S."/>
            <person name="Liesack W."/>
            <person name="Dedysh S.N."/>
        </authorList>
    </citation>
    <scope>NUCLEOTIDE SEQUENCE [LARGE SCALE GENOMIC DNA]</scope>
    <source>
        <strain evidence="3">PX52</strain>
    </source>
</reference>
<dbReference type="Gene3D" id="3.30.700.10">
    <property type="entry name" value="Glycoprotein, Type 4 Pilin"/>
    <property type="match status" value="1"/>
</dbReference>
<evidence type="ECO:0000313" key="3">
    <source>
        <dbReference type="Proteomes" id="UP000324974"/>
    </source>
</evidence>
<dbReference type="KEGG" id="lrs:PX52LOC_00947"/>
<dbReference type="Pfam" id="PF07963">
    <property type="entry name" value="N_methyl"/>
    <property type="match status" value="1"/>
</dbReference>
<feature type="domain" description="DUF1559" evidence="1">
    <location>
        <begin position="33"/>
        <end position="101"/>
    </location>
</feature>
<dbReference type="PANTHER" id="PTHR30093:SF2">
    <property type="entry name" value="TYPE II SECRETION SYSTEM PROTEIN H"/>
    <property type="match status" value="1"/>
</dbReference>
<dbReference type="EMBL" id="CP042425">
    <property type="protein sequence ID" value="QEL14083.1"/>
    <property type="molecule type" value="Genomic_DNA"/>
</dbReference>
<accession>A0A5C1A743</accession>
<name>A0A5C1A743_9BACT</name>
<gene>
    <name evidence="2" type="ORF">PX52LOC_00947</name>
</gene>
<sequence>MDRHRRSAFTLIELLVVIAIIAILIGLLLPAVQKVRAAAARAQCQNNLRQIGLAVHQYYEVTNGQFFLHHPFDADVVANTAHSNSFAEIYWEDKIMPFIGGTQEANENLSRQGIVLPSEQIYRCPADLSERKPFIDPDTGMVDGVEHRASYLMNSLLSHKSRRYGQWTLMRFVNEVGTSQFICFNERNAAVFNVADDEDPRQDDYDIWLGTGILKPWMAHTRHTQVANYLYLDGHAATLTWDAAVVDMYPDKQVLTADGSYP</sequence>
<dbReference type="InterPro" id="IPR011453">
    <property type="entry name" value="DUF1559"/>
</dbReference>
<dbReference type="InterPro" id="IPR012902">
    <property type="entry name" value="N_methyl_site"/>
</dbReference>
<dbReference type="InterPro" id="IPR045584">
    <property type="entry name" value="Pilin-like"/>
</dbReference>
<dbReference type="PANTHER" id="PTHR30093">
    <property type="entry name" value="GENERAL SECRETION PATHWAY PROTEIN G"/>
    <property type="match status" value="1"/>
</dbReference>
<dbReference type="OrthoDB" id="258730at2"/>
<dbReference type="RefSeq" id="WP_149109002.1">
    <property type="nucleotide sequence ID" value="NZ_CP042425.1"/>
</dbReference>
<proteinExistence type="predicted"/>
<evidence type="ECO:0000313" key="2">
    <source>
        <dbReference type="EMBL" id="QEL14083.1"/>
    </source>
</evidence>
<dbReference type="NCBIfam" id="TIGR02532">
    <property type="entry name" value="IV_pilin_GFxxxE"/>
    <property type="match status" value="1"/>
</dbReference>
<dbReference type="Proteomes" id="UP000324974">
    <property type="component" value="Chromosome"/>
</dbReference>
<dbReference type="AlphaFoldDB" id="A0A5C1A743"/>
<evidence type="ECO:0000259" key="1">
    <source>
        <dbReference type="Pfam" id="PF07596"/>
    </source>
</evidence>